<gene>
    <name evidence="1" type="ORF">PAXRUDRAFT_17300</name>
</gene>
<reference evidence="1 2" key="1">
    <citation type="submission" date="2014-04" db="EMBL/GenBank/DDBJ databases">
        <authorList>
            <consortium name="DOE Joint Genome Institute"/>
            <person name="Kuo A."/>
            <person name="Kohler A."/>
            <person name="Jargeat P."/>
            <person name="Nagy L.G."/>
            <person name="Floudas D."/>
            <person name="Copeland A."/>
            <person name="Barry K.W."/>
            <person name="Cichocki N."/>
            <person name="Veneault-Fourrey C."/>
            <person name="LaButti K."/>
            <person name="Lindquist E.A."/>
            <person name="Lipzen A."/>
            <person name="Lundell T."/>
            <person name="Morin E."/>
            <person name="Murat C."/>
            <person name="Sun H."/>
            <person name="Tunlid A."/>
            <person name="Henrissat B."/>
            <person name="Grigoriev I.V."/>
            <person name="Hibbett D.S."/>
            <person name="Martin F."/>
            <person name="Nordberg H.P."/>
            <person name="Cantor M.N."/>
            <person name="Hua S.X."/>
        </authorList>
    </citation>
    <scope>NUCLEOTIDE SEQUENCE [LARGE SCALE GENOMIC DNA]</scope>
    <source>
        <strain evidence="1 2">Ve08.2h10</strain>
    </source>
</reference>
<keyword evidence="2" id="KW-1185">Reference proteome</keyword>
<sequence length="82" mass="9661">MSHSILNPHCYSQDNSESTHLRKAFLRSKLPHSVIIKCPYIMQRKENLERDNHAVEEIQGLPYLHYTLAKNLQKLHHEANML</sequence>
<reference evidence="2" key="2">
    <citation type="submission" date="2015-01" db="EMBL/GenBank/DDBJ databases">
        <title>Evolutionary Origins and Diversification of the Mycorrhizal Mutualists.</title>
        <authorList>
            <consortium name="DOE Joint Genome Institute"/>
            <consortium name="Mycorrhizal Genomics Consortium"/>
            <person name="Kohler A."/>
            <person name="Kuo A."/>
            <person name="Nagy L.G."/>
            <person name="Floudas D."/>
            <person name="Copeland A."/>
            <person name="Barry K.W."/>
            <person name="Cichocki N."/>
            <person name="Veneault-Fourrey C."/>
            <person name="LaButti K."/>
            <person name="Lindquist E.A."/>
            <person name="Lipzen A."/>
            <person name="Lundell T."/>
            <person name="Morin E."/>
            <person name="Murat C."/>
            <person name="Riley R."/>
            <person name="Ohm R."/>
            <person name="Sun H."/>
            <person name="Tunlid A."/>
            <person name="Henrissat B."/>
            <person name="Grigoriev I.V."/>
            <person name="Hibbett D.S."/>
            <person name="Martin F."/>
        </authorList>
    </citation>
    <scope>NUCLEOTIDE SEQUENCE [LARGE SCALE GENOMIC DNA]</scope>
    <source>
        <strain evidence="2">Ve08.2h10</strain>
    </source>
</reference>
<proteinExistence type="predicted"/>
<dbReference type="Proteomes" id="UP000054538">
    <property type="component" value="Unassembled WGS sequence"/>
</dbReference>
<dbReference type="InParanoid" id="A0A0D0D2H0"/>
<dbReference type="AlphaFoldDB" id="A0A0D0D2H0"/>
<dbReference type="HOGENOM" id="CLU_2558943_0_0_1"/>
<name>A0A0D0D2H0_9AGAM</name>
<dbReference type="EMBL" id="KN826855">
    <property type="protein sequence ID" value="KIK77731.1"/>
    <property type="molecule type" value="Genomic_DNA"/>
</dbReference>
<evidence type="ECO:0000313" key="2">
    <source>
        <dbReference type="Proteomes" id="UP000054538"/>
    </source>
</evidence>
<protein>
    <submittedName>
        <fullName evidence="1">Uncharacterized protein</fullName>
    </submittedName>
</protein>
<organism evidence="1 2">
    <name type="scientific">Paxillus rubicundulus Ve08.2h10</name>
    <dbReference type="NCBI Taxonomy" id="930991"/>
    <lineage>
        <taxon>Eukaryota</taxon>
        <taxon>Fungi</taxon>
        <taxon>Dikarya</taxon>
        <taxon>Basidiomycota</taxon>
        <taxon>Agaricomycotina</taxon>
        <taxon>Agaricomycetes</taxon>
        <taxon>Agaricomycetidae</taxon>
        <taxon>Boletales</taxon>
        <taxon>Paxilineae</taxon>
        <taxon>Paxillaceae</taxon>
        <taxon>Paxillus</taxon>
    </lineage>
</organism>
<accession>A0A0D0D2H0</accession>
<evidence type="ECO:0000313" key="1">
    <source>
        <dbReference type="EMBL" id="KIK77731.1"/>
    </source>
</evidence>